<accession>A0ABW8DE51</accession>
<proteinExistence type="inferred from homology"/>
<evidence type="ECO:0000313" key="3">
    <source>
        <dbReference type="EMBL" id="MFJ1269834.1"/>
    </source>
</evidence>
<dbReference type="EMBL" id="JBGORX010000009">
    <property type="protein sequence ID" value="MFJ1269834.1"/>
    <property type="molecule type" value="Genomic_DNA"/>
</dbReference>
<dbReference type="InterPro" id="IPR000836">
    <property type="entry name" value="PRTase_dom"/>
</dbReference>
<gene>
    <name evidence="3" type="ORF">ACD661_14825</name>
</gene>
<evidence type="ECO:0000256" key="1">
    <source>
        <dbReference type="ARBA" id="ARBA00008007"/>
    </source>
</evidence>
<keyword evidence="4" id="KW-1185">Reference proteome</keyword>
<protein>
    <submittedName>
        <fullName evidence="3">ComF family protein</fullName>
    </submittedName>
</protein>
<feature type="domain" description="Phosphoribosyltransferase" evidence="2">
    <location>
        <begin position="100"/>
        <end position="188"/>
    </location>
</feature>
<dbReference type="Gene3D" id="3.40.50.2020">
    <property type="match status" value="1"/>
</dbReference>
<dbReference type="CDD" id="cd06223">
    <property type="entry name" value="PRTases_typeI"/>
    <property type="match status" value="1"/>
</dbReference>
<comment type="similarity">
    <text evidence="1">Belongs to the ComF/GntX family.</text>
</comment>
<sequence>MSQLDLACQHCASPLADGGSLICGGCIKNPPQFAHAYVRYKFEEPLRGLLHQFKYHNGLYLHSFLSHLILNGIPADNLPQCLIPVPMHARKIRQRGFNHAAILARDLAKKLGLPYDFASCQKVLNTAPQASLDKEQRQKNLRNAFISKKLPFQHVALIDDLLTTGSTANELALTLKKAGVERVDLWCCARTVANGNQQ</sequence>
<evidence type="ECO:0000259" key="2">
    <source>
        <dbReference type="Pfam" id="PF00156"/>
    </source>
</evidence>
<dbReference type="Proteomes" id="UP001615550">
    <property type="component" value="Unassembled WGS sequence"/>
</dbReference>
<dbReference type="RefSeq" id="WP_400188648.1">
    <property type="nucleotide sequence ID" value="NZ_JBGORX010000009.1"/>
</dbReference>
<dbReference type="InterPro" id="IPR029057">
    <property type="entry name" value="PRTase-like"/>
</dbReference>
<dbReference type="SUPFAM" id="SSF53271">
    <property type="entry name" value="PRTase-like"/>
    <property type="match status" value="1"/>
</dbReference>
<evidence type="ECO:0000313" key="4">
    <source>
        <dbReference type="Proteomes" id="UP001615550"/>
    </source>
</evidence>
<dbReference type="PANTHER" id="PTHR47505:SF1">
    <property type="entry name" value="DNA UTILIZATION PROTEIN YHGH"/>
    <property type="match status" value="1"/>
</dbReference>
<dbReference type="InterPro" id="IPR051910">
    <property type="entry name" value="ComF/GntX_DNA_util-trans"/>
</dbReference>
<organism evidence="3 4">
    <name type="scientific">Legionella lytica</name>
    <dbReference type="NCBI Taxonomy" id="96232"/>
    <lineage>
        <taxon>Bacteria</taxon>
        <taxon>Pseudomonadati</taxon>
        <taxon>Pseudomonadota</taxon>
        <taxon>Gammaproteobacteria</taxon>
        <taxon>Legionellales</taxon>
        <taxon>Legionellaceae</taxon>
        <taxon>Legionella</taxon>
    </lineage>
</organism>
<dbReference type="Pfam" id="PF00156">
    <property type="entry name" value="Pribosyltran"/>
    <property type="match status" value="1"/>
</dbReference>
<comment type="caution">
    <text evidence="3">The sequence shown here is derived from an EMBL/GenBank/DDBJ whole genome shotgun (WGS) entry which is preliminary data.</text>
</comment>
<name>A0ABW8DE51_9GAMM</name>
<dbReference type="PANTHER" id="PTHR47505">
    <property type="entry name" value="DNA UTILIZATION PROTEIN YHGH"/>
    <property type="match status" value="1"/>
</dbReference>
<reference evidence="3 4" key="1">
    <citation type="submission" date="2024-08" db="EMBL/GenBank/DDBJ databases">
        <title>Draft Genome Sequence of Legionella lytica strain DSB2004, Isolated From a Fire Sprinkler System.</title>
        <authorList>
            <person name="Everhart A.D."/>
            <person name="Kidane D.T."/>
            <person name="Farone A.L."/>
            <person name="Farone M.B."/>
        </authorList>
    </citation>
    <scope>NUCLEOTIDE SEQUENCE [LARGE SCALE GENOMIC DNA]</scope>
    <source>
        <strain evidence="3 4">DSB2004</strain>
    </source>
</reference>